<organism evidence="2 4">
    <name type="scientific">Pristionchus pacificus</name>
    <name type="common">Parasitic nematode worm</name>
    <dbReference type="NCBI Taxonomy" id="54126"/>
    <lineage>
        <taxon>Eukaryota</taxon>
        <taxon>Metazoa</taxon>
        <taxon>Ecdysozoa</taxon>
        <taxon>Nematoda</taxon>
        <taxon>Chromadorea</taxon>
        <taxon>Rhabditida</taxon>
        <taxon>Rhabditina</taxon>
        <taxon>Diplogasteromorpha</taxon>
        <taxon>Diplogasteroidea</taxon>
        <taxon>Neodiplogasteridae</taxon>
        <taxon>Pristionchus</taxon>
    </lineage>
</organism>
<dbReference type="EnsemblMetazoa" id="PPA41289.1">
    <property type="protein sequence ID" value="PPA41289.1"/>
    <property type="gene ID" value="WBGene00279658"/>
</dbReference>
<reference evidence="2" key="2">
    <citation type="submission" date="2022-06" db="UniProtKB">
        <authorList>
            <consortium name="EnsemblMetazoa"/>
        </authorList>
    </citation>
    <scope>IDENTIFICATION</scope>
    <source>
        <strain evidence="2">PS312</strain>
    </source>
</reference>
<dbReference type="Gene3D" id="1.20.1070.10">
    <property type="entry name" value="Rhodopsin 7-helix transmembrane proteins"/>
    <property type="match status" value="1"/>
</dbReference>
<dbReference type="EnsemblMetazoa" id="PPA41295.1">
    <property type="protein sequence ID" value="PPA41295.1"/>
    <property type="gene ID" value="WBGene00279664"/>
</dbReference>
<reference evidence="4" key="1">
    <citation type="journal article" date="2008" name="Nat. Genet.">
        <title>The Pristionchus pacificus genome provides a unique perspective on nematode lifestyle and parasitism.</title>
        <authorList>
            <person name="Dieterich C."/>
            <person name="Clifton S.W."/>
            <person name="Schuster L.N."/>
            <person name="Chinwalla A."/>
            <person name="Delehaunty K."/>
            <person name="Dinkelacker I."/>
            <person name="Fulton L."/>
            <person name="Fulton R."/>
            <person name="Godfrey J."/>
            <person name="Minx P."/>
            <person name="Mitreva M."/>
            <person name="Roeseler W."/>
            <person name="Tian H."/>
            <person name="Witte H."/>
            <person name="Yang S.P."/>
            <person name="Wilson R.K."/>
            <person name="Sommer R.J."/>
        </authorList>
    </citation>
    <scope>NUCLEOTIDE SEQUENCE [LARGE SCALE GENOMIC DNA]</scope>
    <source>
        <strain evidence="4">PS312</strain>
    </source>
</reference>
<evidence type="ECO:0000313" key="4">
    <source>
        <dbReference type="Proteomes" id="UP000005239"/>
    </source>
</evidence>
<accession>A0A4X3PFC2</accession>
<dbReference type="InterPro" id="IPR019426">
    <property type="entry name" value="7TM_GPCR_serpentine_rcpt_Srv"/>
</dbReference>
<dbReference type="OrthoDB" id="5798218at2759"/>
<dbReference type="SUPFAM" id="SSF81321">
    <property type="entry name" value="Family A G protein-coupled receptor-like"/>
    <property type="match status" value="1"/>
</dbReference>
<evidence type="ECO:0000256" key="1">
    <source>
        <dbReference type="SAM" id="Phobius"/>
    </source>
</evidence>
<feature type="transmembrane region" description="Helical" evidence="1">
    <location>
        <begin position="7"/>
        <end position="27"/>
    </location>
</feature>
<dbReference type="Pfam" id="PF10323">
    <property type="entry name" value="7TM_GPCR_Srv"/>
    <property type="match status" value="1"/>
</dbReference>
<proteinExistence type="predicted"/>
<evidence type="ECO:0000313" key="3">
    <source>
        <dbReference type="EnsemblMetazoa" id="PPA41295.1"/>
    </source>
</evidence>
<keyword evidence="1" id="KW-0472">Membrane</keyword>
<keyword evidence="1" id="KW-0812">Transmembrane</keyword>
<dbReference type="PANTHER" id="PTHR31748">
    <property type="entry name" value="SERPENTINE RECEPTOR, CLASS V"/>
    <property type="match status" value="1"/>
</dbReference>
<name>A0A2A6CPA0_PRIPA</name>
<protein>
    <submittedName>
        <fullName evidence="2">G protein-coupled receptor</fullName>
    </submittedName>
</protein>
<evidence type="ECO:0000313" key="2">
    <source>
        <dbReference type="EnsemblMetazoa" id="PPA41289.1"/>
    </source>
</evidence>
<dbReference type="Proteomes" id="UP000005239">
    <property type="component" value="Unassembled WGS sequence"/>
</dbReference>
<keyword evidence="4" id="KW-1185">Reference proteome</keyword>
<gene>
    <name evidence="2" type="primary">WBGene00279658</name>
    <name evidence="3" type="synonym">WBGene00279664</name>
</gene>
<feature type="transmembrane region" description="Helical" evidence="1">
    <location>
        <begin position="47"/>
        <end position="71"/>
    </location>
</feature>
<feature type="transmembrane region" description="Helical" evidence="1">
    <location>
        <begin position="128"/>
        <end position="150"/>
    </location>
</feature>
<feature type="transmembrane region" description="Helical" evidence="1">
    <location>
        <begin position="92"/>
        <end position="116"/>
    </location>
</feature>
<keyword evidence="1" id="KW-1133">Transmembrane helix</keyword>
<dbReference type="AlphaFoldDB" id="A0A2A6CPA0"/>
<sequence>MTGIVIYQLAISTAVGAVGAISDASWIRDSEGGVYPQHRISELEKMMFSGLLSFSILFIMIISTAYIVAYFKLRSRLKAIKIQIVKNKSERLLTYVAILTCAVEVFYYSVFAYVFLIAKHVESDPRTFHFILAIQGNLASGIHPYLLFIFSDLARNAVGRYLFDLFNCSKRVNSKTMATPDSNVSW</sequence>
<dbReference type="PANTHER" id="PTHR31748:SF1">
    <property type="entry name" value="SERPENTINE RECEPTOR, CLASS V"/>
    <property type="match status" value="1"/>
</dbReference>
<accession>A0A2A6CPA0</accession>